<dbReference type="AlphaFoldDB" id="A0AAD1XMW2"/>
<protein>
    <submittedName>
        <fullName evidence="1">Uncharacterized protein</fullName>
    </submittedName>
</protein>
<dbReference type="EMBL" id="CAMPGE010017008">
    <property type="protein sequence ID" value="CAI2375519.1"/>
    <property type="molecule type" value="Genomic_DNA"/>
</dbReference>
<evidence type="ECO:0000313" key="2">
    <source>
        <dbReference type="Proteomes" id="UP001295684"/>
    </source>
</evidence>
<reference evidence="1" key="1">
    <citation type="submission" date="2023-07" db="EMBL/GenBank/DDBJ databases">
        <authorList>
            <consortium name="AG Swart"/>
            <person name="Singh M."/>
            <person name="Singh A."/>
            <person name="Seah K."/>
            <person name="Emmerich C."/>
        </authorList>
    </citation>
    <scope>NUCLEOTIDE SEQUENCE</scope>
    <source>
        <strain evidence="1">DP1</strain>
    </source>
</reference>
<sequence length="264" mass="29808">MFSELFLSCLVGDFSFPEADSLQTVLNRRFLDGFDYSFKSVWSFIPIHGKLTVAKVKADVLQASRNTTEIHAILSMKLTASKDHPLCFCGTFHYLLQIFWLKLCLTEISFSRDQGEAFDQSWNNFGTIEAHNMAKVKTKIFNRFVDATKKNPLRVSRFSFLMPKIFTLCSSGTWALDFTKLSKVVRFSSCLISKSNFDLAMISLDSSNEVWSSSSFELASISLLSESFFSSSECSRASWRSVNLFSSSDTLPSFISSLSSRSLM</sequence>
<comment type="caution">
    <text evidence="1">The sequence shown here is derived from an EMBL/GenBank/DDBJ whole genome shotgun (WGS) entry which is preliminary data.</text>
</comment>
<proteinExistence type="predicted"/>
<dbReference type="Proteomes" id="UP001295684">
    <property type="component" value="Unassembled WGS sequence"/>
</dbReference>
<name>A0AAD1XMW2_EUPCR</name>
<organism evidence="1 2">
    <name type="scientific">Euplotes crassus</name>
    <dbReference type="NCBI Taxonomy" id="5936"/>
    <lineage>
        <taxon>Eukaryota</taxon>
        <taxon>Sar</taxon>
        <taxon>Alveolata</taxon>
        <taxon>Ciliophora</taxon>
        <taxon>Intramacronucleata</taxon>
        <taxon>Spirotrichea</taxon>
        <taxon>Hypotrichia</taxon>
        <taxon>Euplotida</taxon>
        <taxon>Euplotidae</taxon>
        <taxon>Moneuplotes</taxon>
    </lineage>
</organism>
<keyword evidence="2" id="KW-1185">Reference proteome</keyword>
<gene>
    <name evidence="1" type="ORF">ECRASSUSDP1_LOCUS16881</name>
</gene>
<evidence type="ECO:0000313" key="1">
    <source>
        <dbReference type="EMBL" id="CAI2375519.1"/>
    </source>
</evidence>
<accession>A0AAD1XMW2</accession>